<dbReference type="InterPro" id="IPR007711">
    <property type="entry name" value="HigB-1"/>
</dbReference>
<protein>
    <submittedName>
        <fullName evidence="1">Proteic killer suppression protein</fullName>
    </submittedName>
</protein>
<dbReference type="EMBL" id="QXDC01000006">
    <property type="protein sequence ID" value="RIA35451.1"/>
    <property type="molecule type" value="Genomic_DNA"/>
</dbReference>
<dbReference type="Pfam" id="PF05015">
    <property type="entry name" value="HigB-like_toxin"/>
    <property type="match status" value="1"/>
</dbReference>
<dbReference type="Proteomes" id="UP000266568">
    <property type="component" value="Unassembled WGS sequence"/>
</dbReference>
<reference evidence="1 2" key="1">
    <citation type="submission" date="2018-08" db="EMBL/GenBank/DDBJ databases">
        <title>Genomic Encyclopedia of Type Strains, Phase IV (KMG-IV): sequencing the most valuable type-strain genomes for metagenomic binning, comparative biology and taxonomic classification.</title>
        <authorList>
            <person name="Goeker M."/>
        </authorList>
    </citation>
    <scope>NUCLEOTIDE SEQUENCE [LARGE SCALE GENOMIC DNA]</scope>
    <source>
        <strain evidence="1 2">DSM 25527</strain>
    </source>
</reference>
<organism evidence="1 2">
    <name type="scientific">Hephaestia caeni</name>
    <dbReference type="NCBI Taxonomy" id="645617"/>
    <lineage>
        <taxon>Bacteria</taxon>
        <taxon>Pseudomonadati</taxon>
        <taxon>Pseudomonadota</taxon>
        <taxon>Alphaproteobacteria</taxon>
        <taxon>Sphingomonadales</taxon>
        <taxon>Sphingomonadaceae</taxon>
        <taxon>Hephaestia</taxon>
    </lineage>
</organism>
<comment type="caution">
    <text evidence="1">The sequence shown here is derived from an EMBL/GenBank/DDBJ whole genome shotgun (WGS) entry which is preliminary data.</text>
</comment>
<proteinExistence type="predicted"/>
<accession>A0A397NPS7</accession>
<dbReference type="RefSeq" id="WP_119037601.1">
    <property type="nucleotide sequence ID" value="NZ_QXDC01000006.1"/>
</dbReference>
<dbReference type="InterPro" id="IPR035093">
    <property type="entry name" value="RelE/ParE_toxin_dom_sf"/>
</dbReference>
<keyword evidence="2" id="KW-1185">Reference proteome</keyword>
<evidence type="ECO:0000313" key="1">
    <source>
        <dbReference type="EMBL" id="RIA35451.1"/>
    </source>
</evidence>
<dbReference type="AlphaFoldDB" id="A0A397NPS7"/>
<gene>
    <name evidence="1" type="ORF">DFR49_4228</name>
</gene>
<dbReference type="PANTHER" id="PTHR40266">
    <property type="entry name" value="TOXIN HIGB-1"/>
    <property type="match status" value="1"/>
</dbReference>
<dbReference type="Gene3D" id="3.30.2310.20">
    <property type="entry name" value="RelE-like"/>
    <property type="match status" value="1"/>
</dbReference>
<dbReference type="PANTHER" id="PTHR40266:SF2">
    <property type="entry name" value="TOXIN HIGB-1"/>
    <property type="match status" value="1"/>
</dbReference>
<evidence type="ECO:0000313" key="2">
    <source>
        <dbReference type="Proteomes" id="UP000266568"/>
    </source>
</evidence>
<dbReference type="OrthoDB" id="9801102at2"/>
<sequence>MIRGFADPETERIWGGEASRKLPREMQNRALDKLRMLNRAKTLSDLRNPPGNRLHALKDDRAGQHSISINKQWRICFVWKDGSAHDVGITDYH</sequence>
<dbReference type="SUPFAM" id="SSF143011">
    <property type="entry name" value="RelE-like"/>
    <property type="match status" value="1"/>
</dbReference>
<name>A0A397NPS7_9SPHN</name>